<dbReference type="Gene3D" id="3.40.50.720">
    <property type="entry name" value="NAD(P)-binding Rossmann-like Domain"/>
    <property type="match status" value="1"/>
</dbReference>
<dbReference type="Proteomes" id="UP000799324">
    <property type="component" value="Unassembled WGS sequence"/>
</dbReference>
<protein>
    <submittedName>
        <fullName evidence="3">NAD(P)-binding protein</fullName>
    </submittedName>
</protein>
<keyword evidence="2" id="KW-0560">Oxidoreductase</keyword>
<evidence type="ECO:0000256" key="2">
    <source>
        <dbReference type="ARBA" id="ARBA00023002"/>
    </source>
</evidence>
<name>A0A6A6TI64_9PLEO</name>
<dbReference type="PANTHER" id="PTHR24320">
    <property type="entry name" value="RETINOL DEHYDROGENASE"/>
    <property type="match status" value="1"/>
</dbReference>
<proteinExistence type="inferred from homology"/>
<sequence length="360" mass="39474">MTTHPEFNDHTEALDVAKVFADNIRGRTVLVTGANRQGIGFATLEAFASQSPGYLILAGRTPSKIQESINDLKERFPKVDYRALEINLSDQTAVRSAARELLSWSDIPTIDIVVNNAGVMLSGTPERTLSVDGIELHFATNHIGHFLFTCLIIPKLIKAASASDTKGTTRIVNVTSGSPTLCSMRWSDLNFEKLNKDLPEVEQPNYQLHNMWGVEDAENKSYIPLEGYNQSKVANVLFAIASNKRLYDKYGILSNAVHPGVIRTELGRYGSPEHRDAIKKMSEAGVFTWRSQGAGGATNLVAALDPRLGPGESRDGKENYGVFLADCQVSGDAHPLAVASSEAKKLWELSERLVKEQFSL</sequence>
<evidence type="ECO:0000313" key="4">
    <source>
        <dbReference type="Proteomes" id="UP000799324"/>
    </source>
</evidence>
<dbReference type="EMBL" id="MU004309">
    <property type="protein sequence ID" value="KAF2659126.1"/>
    <property type="molecule type" value="Genomic_DNA"/>
</dbReference>
<reference evidence="3" key="1">
    <citation type="journal article" date="2020" name="Stud. Mycol.">
        <title>101 Dothideomycetes genomes: a test case for predicting lifestyles and emergence of pathogens.</title>
        <authorList>
            <person name="Haridas S."/>
            <person name="Albert R."/>
            <person name="Binder M."/>
            <person name="Bloem J."/>
            <person name="Labutti K."/>
            <person name="Salamov A."/>
            <person name="Andreopoulos B."/>
            <person name="Baker S."/>
            <person name="Barry K."/>
            <person name="Bills G."/>
            <person name="Bluhm B."/>
            <person name="Cannon C."/>
            <person name="Castanera R."/>
            <person name="Culley D."/>
            <person name="Daum C."/>
            <person name="Ezra D."/>
            <person name="Gonzalez J."/>
            <person name="Henrissat B."/>
            <person name="Kuo A."/>
            <person name="Liang C."/>
            <person name="Lipzen A."/>
            <person name="Lutzoni F."/>
            <person name="Magnuson J."/>
            <person name="Mondo S."/>
            <person name="Nolan M."/>
            <person name="Ohm R."/>
            <person name="Pangilinan J."/>
            <person name="Park H.-J."/>
            <person name="Ramirez L."/>
            <person name="Alfaro M."/>
            <person name="Sun H."/>
            <person name="Tritt A."/>
            <person name="Yoshinaga Y."/>
            <person name="Zwiers L.-H."/>
            <person name="Turgeon B."/>
            <person name="Goodwin S."/>
            <person name="Spatafora J."/>
            <person name="Crous P."/>
            <person name="Grigoriev I."/>
        </authorList>
    </citation>
    <scope>NUCLEOTIDE SEQUENCE</scope>
    <source>
        <strain evidence="3">CBS 122681</strain>
    </source>
</reference>
<gene>
    <name evidence="3" type="ORF">K491DRAFT_712902</name>
</gene>
<dbReference type="InterPro" id="IPR036291">
    <property type="entry name" value="NAD(P)-bd_dom_sf"/>
</dbReference>
<dbReference type="InterPro" id="IPR002347">
    <property type="entry name" value="SDR_fam"/>
</dbReference>
<dbReference type="AlphaFoldDB" id="A0A6A6TI64"/>
<dbReference type="PANTHER" id="PTHR24320:SF283">
    <property type="entry name" value="RETINOL DEHYDROGENASE 11"/>
    <property type="match status" value="1"/>
</dbReference>
<dbReference type="OrthoDB" id="191139at2759"/>
<dbReference type="PRINTS" id="PR00081">
    <property type="entry name" value="GDHRDH"/>
</dbReference>
<dbReference type="Pfam" id="PF00106">
    <property type="entry name" value="adh_short"/>
    <property type="match status" value="1"/>
</dbReference>
<keyword evidence="4" id="KW-1185">Reference proteome</keyword>
<accession>A0A6A6TI64</accession>
<dbReference type="SUPFAM" id="SSF51735">
    <property type="entry name" value="NAD(P)-binding Rossmann-fold domains"/>
    <property type="match status" value="1"/>
</dbReference>
<dbReference type="GO" id="GO:0016491">
    <property type="term" value="F:oxidoreductase activity"/>
    <property type="evidence" value="ECO:0007669"/>
    <property type="project" value="UniProtKB-KW"/>
</dbReference>
<comment type="similarity">
    <text evidence="1">Belongs to the short-chain dehydrogenases/reductases (SDR) family.</text>
</comment>
<organism evidence="3 4">
    <name type="scientific">Lophiostoma macrostomum CBS 122681</name>
    <dbReference type="NCBI Taxonomy" id="1314788"/>
    <lineage>
        <taxon>Eukaryota</taxon>
        <taxon>Fungi</taxon>
        <taxon>Dikarya</taxon>
        <taxon>Ascomycota</taxon>
        <taxon>Pezizomycotina</taxon>
        <taxon>Dothideomycetes</taxon>
        <taxon>Pleosporomycetidae</taxon>
        <taxon>Pleosporales</taxon>
        <taxon>Lophiostomataceae</taxon>
        <taxon>Lophiostoma</taxon>
    </lineage>
</organism>
<evidence type="ECO:0000313" key="3">
    <source>
        <dbReference type="EMBL" id="KAF2659126.1"/>
    </source>
</evidence>
<evidence type="ECO:0000256" key="1">
    <source>
        <dbReference type="ARBA" id="ARBA00006484"/>
    </source>
</evidence>